<evidence type="ECO:0000256" key="13">
    <source>
        <dbReference type="PIRSR" id="PIRSR001461-2"/>
    </source>
</evidence>
<dbReference type="GO" id="GO:0019323">
    <property type="term" value="P:pentose catabolic process"/>
    <property type="evidence" value="ECO:0007669"/>
    <property type="project" value="UniProtKB-UniRule"/>
</dbReference>
<dbReference type="GO" id="GO:0006098">
    <property type="term" value="P:pentose-phosphate shunt"/>
    <property type="evidence" value="ECO:0007669"/>
    <property type="project" value="UniProtKB-UniRule"/>
</dbReference>
<keyword evidence="13" id="KW-0464">Manganese</keyword>
<dbReference type="PROSITE" id="PS01086">
    <property type="entry name" value="RIBUL_P_3_EPIMER_2"/>
    <property type="match status" value="1"/>
</dbReference>
<keyword evidence="9 10" id="KW-0413">Isomerase</keyword>
<evidence type="ECO:0000256" key="5">
    <source>
        <dbReference type="ARBA" id="ARBA00001954"/>
    </source>
</evidence>
<feature type="binding site" evidence="14">
    <location>
        <position position="174"/>
    </location>
    <ligand>
        <name>substrate</name>
    </ligand>
</feature>
<keyword evidence="16" id="KW-1185">Reference proteome</keyword>
<feature type="binding site" evidence="10 13">
    <location>
        <position position="172"/>
    </location>
    <ligand>
        <name>a divalent metal cation</name>
        <dbReference type="ChEBI" id="CHEBI:60240"/>
    </ligand>
</feature>
<dbReference type="PANTHER" id="PTHR11749">
    <property type="entry name" value="RIBULOSE-5-PHOSPHATE-3-EPIMERASE"/>
    <property type="match status" value="1"/>
</dbReference>
<feature type="binding site" evidence="10 14">
    <location>
        <position position="63"/>
    </location>
    <ligand>
        <name>substrate</name>
    </ligand>
</feature>
<feature type="binding site" evidence="10 14">
    <location>
        <begin position="139"/>
        <end position="142"/>
    </location>
    <ligand>
        <name>substrate</name>
    </ligand>
</feature>
<dbReference type="NCBIfam" id="NF004076">
    <property type="entry name" value="PRK05581.1-4"/>
    <property type="match status" value="1"/>
</dbReference>
<dbReference type="InterPro" id="IPR000056">
    <property type="entry name" value="Ribul_P_3_epim-like"/>
</dbReference>
<dbReference type="PIRSF" id="PIRSF001461">
    <property type="entry name" value="RPE"/>
    <property type="match status" value="1"/>
</dbReference>
<comment type="cofactor">
    <cofactor evidence="4">
        <name>Zn(2+)</name>
        <dbReference type="ChEBI" id="CHEBI:29105"/>
    </cofactor>
</comment>
<dbReference type="PROSITE" id="PS01085">
    <property type="entry name" value="RIBUL_P_3_EPIMER_1"/>
    <property type="match status" value="1"/>
</dbReference>
<comment type="similarity">
    <text evidence="6 10 11">Belongs to the ribulose-phosphate 3-epimerase family.</text>
</comment>
<evidence type="ECO:0000256" key="6">
    <source>
        <dbReference type="ARBA" id="ARBA00009541"/>
    </source>
</evidence>
<dbReference type="STRING" id="1120995.SAMN02745245_01343"/>
<evidence type="ECO:0000256" key="11">
    <source>
        <dbReference type="PIRNR" id="PIRNR001461"/>
    </source>
</evidence>
<keyword evidence="10 11" id="KW-0119">Carbohydrate metabolism</keyword>
<evidence type="ECO:0000313" key="16">
    <source>
        <dbReference type="Proteomes" id="UP000184032"/>
    </source>
</evidence>
<evidence type="ECO:0000256" key="7">
    <source>
        <dbReference type="ARBA" id="ARBA00013188"/>
    </source>
</evidence>
<dbReference type="AlphaFoldDB" id="A0A1M5T0M7"/>
<gene>
    <name evidence="10" type="primary">rpe</name>
    <name evidence="15" type="ORF">SAMN02745245_01343</name>
</gene>
<dbReference type="InterPro" id="IPR026019">
    <property type="entry name" value="Ribul_P_3_epim"/>
</dbReference>
<dbReference type="RefSeq" id="WP_073184933.1">
    <property type="nucleotide sequence ID" value="NZ_FQXI01000009.1"/>
</dbReference>
<comment type="pathway">
    <text evidence="10">Carbohydrate degradation.</text>
</comment>
<sequence length="215" mass="23757">MISPSILSADFTNIKRDFEIMNEGGVDFVHVDIMDGNYVPNISFGPSIVSQLRKLTTIDFDVHLMIENPENYIEDFVKAGANIITVHPDSTRHLNRTLNLIKSFGVKAGIVINPAENLNVLEYTLSDIDLLLIMSVNPGFGGQNFIKSSLTKIKKAREIIRENKSNCLIEVDGGIKLDNALEVFNSGADILVAGSAIFGSENPSEEIFKFKELLK</sequence>
<dbReference type="EMBL" id="FQXI01000009">
    <property type="protein sequence ID" value="SHH44341.1"/>
    <property type="molecule type" value="Genomic_DNA"/>
</dbReference>
<comment type="cofactor">
    <cofactor evidence="2">
        <name>Mn(2+)</name>
        <dbReference type="ChEBI" id="CHEBI:29035"/>
    </cofactor>
</comment>
<organism evidence="15 16">
    <name type="scientific">Anaerosphaera aminiphila DSM 21120</name>
    <dbReference type="NCBI Taxonomy" id="1120995"/>
    <lineage>
        <taxon>Bacteria</taxon>
        <taxon>Bacillati</taxon>
        <taxon>Bacillota</taxon>
        <taxon>Tissierellia</taxon>
        <taxon>Tissierellales</taxon>
        <taxon>Peptoniphilaceae</taxon>
        <taxon>Anaerosphaera</taxon>
    </lineage>
</organism>
<dbReference type="FunFam" id="3.20.20.70:FF:000004">
    <property type="entry name" value="Ribulose-phosphate 3-epimerase"/>
    <property type="match status" value="1"/>
</dbReference>
<accession>A0A1M5T0M7</accession>
<evidence type="ECO:0000313" key="15">
    <source>
        <dbReference type="EMBL" id="SHH44341.1"/>
    </source>
</evidence>
<feature type="active site" description="Proton acceptor" evidence="10 12">
    <location>
        <position position="32"/>
    </location>
</feature>
<dbReference type="NCBIfam" id="TIGR01163">
    <property type="entry name" value="rpe"/>
    <property type="match status" value="1"/>
</dbReference>
<name>A0A1M5T0M7_9FIRM</name>
<evidence type="ECO:0000256" key="2">
    <source>
        <dbReference type="ARBA" id="ARBA00001936"/>
    </source>
</evidence>
<feature type="binding site" evidence="10 14">
    <location>
        <position position="5"/>
    </location>
    <ligand>
        <name>substrate</name>
    </ligand>
</feature>
<comment type="catalytic activity">
    <reaction evidence="1 10 11">
        <text>D-ribulose 5-phosphate = D-xylulose 5-phosphate</text>
        <dbReference type="Rhea" id="RHEA:13677"/>
        <dbReference type="ChEBI" id="CHEBI:57737"/>
        <dbReference type="ChEBI" id="CHEBI:58121"/>
        <dbReference type="EC" id="5.1.3.1"/>
    </reaction>
</comment>
<evidence type="ECO:0000256" key="1">
    <source>
        <dbReference type="ARBA" id="ARBA00001782"/>
    </source>
</evidence>
<dbReference type="InterPro" id="IPR013785">
    <property type="entry name" value="Aldolase_TIM"/>
</dbReference>
<dbReference type="GO" id="GO:0046872">
    <property type="term" value="F:metal ion binding"/>
    <property type="evidence" value="ECO:0007669"/>
    <property type="project" value="UniProtKB-UniRule"/>
</dbReference>
<comment type="cofactor">
    <cofactor evidence="3">
        <name>Co(2+)</name>
        <dbReference type="ChEBI" id="CHEBI:48828"/>
    </cofactor>
</comment>
<proteinExistence type="inferred from homology"/>
<dbReference type="OrthoDB" id="1645589at2"/>
<dbReference type="CDD" id="cd00429">
    <property type="entry name" value="RPE"/>
    <property type="match status" value="1"/>
</dbReference>
<evidence type="ECO:0000256" key="9">
    <source>
        <dbReference type="ARBA" id="ARBA00023235"/>
    </source>
</evidence>
<evidence type="ECO:0000256" key="10">
    <source>
        <dbReference type="HAMAP-Rule" id="MF_02227"/>
    </source>
</evidence>
<dbReference type="SUPFAM" id="SSF51366">
    <property type="entry name" value="Ribulose-phoshate binding barrel"/>
    <property type="match status" value="1"/>
</dbReference>
<evidence type="ECO:0000256" key="3">
    <source>
        <dbReference type="ARBA" id="ARBA00001941"/>
    </source>
</evidence>
<evidence type="ECO:0000256" key="12">
    <source>
        <dbReference type="PIRSR" id="PIRSR001461-1"/>
    </source>
</evidence>
<dbReference type="GO" id="GO:0004750">
    <property type="term" value="F:D-ribulose-phosphate 3-epimerase activity"/>
    <property type="evidence" value="ECO:0007669"/>
    <property type="project" value="UniProtKB-UniRule"/>
</dbReference>
<keyword evidence="13" id="KW-0170">Cobalt</keyword>
<comment type="function">
    <text evidence="10">Catalyzes the reversible epimerization of D-ribulose 5-phosphate to D-xylulose 5-phosphate.</text>
</comment>
<dbReference type="HAMAP" id="MF_02227">
    <property type="entry name" value="RPE"/>
    <property type="match status" value="1"/>
</dbReference>
<evidence type="ECO:0000256" key="14">
    <source>
        <dbReference type="PIRSR" id="PIRSR001461-3"/>
    </source>
</evidence>
<feature type="binding site" evidence="10">
    <location>
        <begin position="172"/>
        <end position="174"/>
    </location>
    <ligand>
        <name>substrate</name>
    </ligand>
</feature>
<evidence type="ECO:0000256" key="8">
    <source>
        <dbReference type="ARBA" id="ARBA00022723"/>
    </source>
</evidence>
<feature type="binding site" evidence="10 13">
    <location>
        <position position="63"/>
    </location>
    <ligand>
        <name>a divalent metal cation</name>
        <dbReference type="ChEBI" id="CHEBI:60240"/>
    </ligand>
</feature>
<evidence type="ECO:0000256" key="4">
    <source>
        <dbReference type="ARBA" id="ARBA00001947"/>
    </source>
</evidence>
<comment type="cofactor">
    <cofactor evidence="5">
        <name>Fe(2+)</name>
        <dbReference type="ChEBI" id="CHEBI:29033"/>
    </cofactor>
</comment>
<dbReference type="Proteomes" id="UP000184032">
    <property type="component" value="Unassembled WGS sequence"/>
</dbReference>
<dbReference type="InterPro" id="IPR011060">
    <property type="entry name" value="RibuloseP-bd_barrel"/>
</dbReference>
<dbReference type="GO" id="GO:0005737">
    <property type="term" value="C:cytoplasm"/>
    <property type="evidence" value="ECO:0007669"/>
    <property type="project" value="UniProtKB-ARBA"/>
</dbReference>
<feature type="binding site" evidence="10 14">
    <location>
        <begin position="194"/>
        <end position="195"/>
    </location>
    <ligand>
        <name>substrate</name>
    </ligand>
</feature>
<dbReference type="Pfam" id="PF00834">
    <property type="entry name" value="Ribul_P_3_epim"/>
    <property type="match status" value="1"/>
</dbReference>
<keyword evidence="13" id="KW-0862">Zinc</keyword>
<dbReference type="EC" id="5.1.3.1" evidence="7 10"/>
<protein>
    <recommendedName>
        <fullName evidence="7 10">Ribulose-phosphate 3-epimerase</fullName>
        <ecNumber evidence="7 10">5.1.3.1</ecNumber>
    </recommendedName>
</protein>
<keyword evidence="8 10" id="KW-0479">Metal-binding</keyword>
<comment type="cofactor">
    <cofactor evidence="10 13">
        <name>a divalent metal cation</name>
        <dbReference type="ChEBI" id="CHEBI:60240"/>
    </cofactor>
    <text evidence="10 13">Binds 1 divalent metal cation per subunit.</text>
</comment>
<reference evidence="15 16" key="1">
    <citation type="submission" date="2016-11" db="EMBL/GenBank/DDBJ databases">
        <authorList>
            <person name="Jaros S."/>
            <person name="Januszkiewicz K."/>
            <person name="Wedrychowicz H."/>
        </authorList>
    </citation>
    <scope>NUCLEOTIDE SEQUENCE [LARGE SCALE GENOMIC DNA]</scope>
    <source>
        <strain evidence="15 16">DSM 21120</strain>
    </source>
</reference>
<feature type="binding site" evidence="10 13">
    <location>
        <position position="32"/>
    </location>
    <ligand>
        <name>a divalent metal cation</name>
        <dbReference type="ChEBI" id="CHEBI:60240"/>
    </ligand>
</feature>
<feature type="active site" description="Proton donor" evidence="10 12">
    <location>
        <position position="172"/>
    </location>
</feature>
<dbReference type="Gene3D" id="3.20.20.70">
    <property type="entry name" value="Aldolase class I"/>
    <property type="match status" value="1"/>
</dbReference>
<feature type="binding site" evidence="10 13">
    <location>
        <position position="30"/>
    </location>
    <ligand>
        <name>a divalent metal cation</name>
        <dbReference type="ChEBI" id="CHEBI:60240"/>
    </ligand>
</feature>